<dbReference type="EMBL" id="JAUHHV010000005">
    <property type="protein sequence ID" value="KAK1422927.1"/>
    <property type="molecule type" value="Genomic_DNA"/>
</dbReference>
<organism evidence="2 3">
    <name type="scientific">Tagetes erecta</name>
    <name type="common">African marigold</name>
    <dbReference type="NCBI Taxonomy" id="13708"/>
    <lineage>
        <taxon>Eukaryota</taxon>
        <taxon>Viridiplantae</taxon>
        <taxon>Streptophyta</taxon>
        <taxon>Embryophyta</taxon>
        <taxon>Tracheophyta</taxon>
        <taxon>Spermatophyta</taxon>
        <taxon>Magnoliopsida</taxon>
        <taxon>eudicotyledons</taxon>
        <taxon>Gunneridae</taxon>
        <taxon>Pentapetalae</taxon>
        <taxon>asterids</taxon>
        <taxon>campanulids</taxon>
        <taxon>Asterales</taxon>
        <taxon>Asteraceae</taxon>
        <taxon>Asteroideae</taxon>
        <taxon>Heliantheae alliance</taxon>
        <taxon>Tageteae</taxon>
        <taxon>Tagetes</taxon>
    </lineage>
</organism>
<sequence length="189" mass="22254">MSFSNFKIEPNFELFKFVCWFLVNRLLVTFAYSSWLVLGGEEWSRGRRAREVVTPSQTRIINGVVTRKQTRFKARGRDQMIAFKPLKFVFLVGQSWEYHSHLKKVQRGAKLKILFYILIGWRSTLWEAWEDHSLLPNEDWHKFFNRDDSKTRTVGMSIREKGVDEKGRDEKKGLDARGREPVLAGELVV</sequence>
<comment type="caution">
    <text evidence="2">The sequence shown here is derived from an EMBL/GenBank/DDBJ whole genome shotgun (WGS) entry which is preliminary data.</text>
</comment>
<feature type="region of interest" description="Disordered" evidence="1">
    <location>
        <begin position="155"/>
        <end position="177"/>
    </location>
</feature>
<keyword evidence="3" id="KW-1185">Reference proteome</keyword>
<gene>
    <name evidence="2" type="ORF">QVD17_18217</name>
</gene>
<protein>
    <submittedName>
        <fullName evidence="2">Uncharacterized protein</fullName>
    </submittedName>
</protein>
<evidence type="ECO:0000256" key="1">
    <source>
        <dbReference type="SAM" id="MobiDB-lite"/>
    </source>
</evidence>
<proteinExistence type="predicted"/>
<dbReference type="Proteomes" id="UP001229421">
    <property type="component" value="Unassembled WGS sequence"/>
</dbReference>
<feature type="compositionally biased region" description="Basic and acidic residues" evidence="1">
    <location>
        <begin position="158"/>
        <end position="177"/>
    </location>
</feature>
<name>A0AAD8NVW2_TARER</name>
<dbReference type="AlphaFoldDB" id="A0AAD8NVW2"/>
<evidence type="ECO:0000313" key="2">
    <source>
        <dbReference type="EMBL" id="KAK1422927.1"/>
    </source>
</evidence>
<evidence type="ECO:0000313" key="3">
    <source>
        <dbReference type="Proteomes" id="UP001229421"/>
    </source>
</evidence>
<reference evidence="2" key="1">
    <citation type="journal article" date="2023" name="bioRxiv">
        <title>Improved chromosome-level genome assembly for marigold (Tagetes erecta).</title>
        <authorList>
            <person name="Jiang F."/>
            <person name="Yuan L."/>
            <person name="Wang S."/>
            <person name="Wang H."/>
            <person name="Xu D."/>
            <person name="Wang A."/>
            <person name="Fan W."/>
        </authorList>
    </citation>
    <scope>NUCLEOTIDE SEQUENCE</scope>
    <source>
        <strain evidence="2">WSJ</strain>
        <tissue evidence="2">Leaf</tissue>
    </source>
</reference>
<accession>A0AAD8NVW2</accession>